<proteinExistence type="predicted"/>
<name>A0A7J6WUD9_THATH</name>
<dbReference type="SUPFAM" id="SSF54631">
    <property type="entry name" value="CBS-domain pair"/>
    <property type="match status" value="1"/>
</dbReference>
<dbReference type="OrthoDB" id="449052at2759"/>
<dbReference type="EMBL" id="JABWDY010009952">
    <property type="protein sequence ID" value="KAF5201041.1"/>
    <property type="molecule type" value="Genomic_DNA"/>
</dbReference>
<keyword evidence="2" id="KW-1185">Reference proteome</keyword>
<organism evidence="1 2">
    <name type="scientific">Thalictrum thalictroides</name>
    <name type="common">Rue-anemone</name>
    <name type="synonym">Anemone thalictroides</name>
    <dbReference type="NCBI Taxonomy" id="46969"/>
    <lineage>
        <taxon>Eukaryota</taxon>
        <taxon>Viridiplantae</taxon>
        <taxon>Streptophyta</taxon>
        <taxon>Embryophyta</taxon>
        <taxon>Tracheophyta</taxon>
        <taxon>Spermatophyta</taxon>
        <taxon>Magnoliopsida</taxon>
        <taxon>Ranunculales</taxon>
        <taxon>Ranunculaceae</taxon>
        <taxon>Thalictroideae</taxon>
        <taxon>Thalictrum</taxon>
    </lineage>
</organism>
<dbReference type="Proteomes" id="UP000554482">
    <property type="component" value="Unassembled WGS sequence"/>
</dbReference>
<protein>
    <submittedName>
        <fullName evidence="1">Snf1-related protein kinase regulatory subunit gamma-like pv42a</fullName>
    </submittedName>
</protein>
<evidence type="ECO:0000313" key="2">
    <source>
        <dbReference type="Proteomes" id="UP000554482"/>
    </source>
</evidence>
<accession>A0A7J6WUD9</accession>
<comment type="caution">
    <text evidence="1">The sequence shown here is derived from an EMBL/GenBank/DDBJ whole genome shotgun (WGS) entry which is preliminary data.</text>
</comment>
<sequence>MILESDKQTGAVQKHYIDCMEVFSKGIHRALIPLDSHMENISGVELTESSSSYKMLTQMDVLHFLKTYQSKLKNVIIVELGAITEDVFAVNNNSKVIEAIKCMRTASLNAVPIVKALDATNTVHTQLLNGKGRKLIGTFSATEKVESSYLLRVSVIEFTEKTANGPMKTDGDHVGRSL</sequence>
<dbReference type="AlphaFoldDB" id="A0A7J6WUD9"/>
<evidence type="ECO:0000313" key="1">
    <source>
        <dbReference type="EMBL" id="KAF5201041.1"/>
    </source>
</evidence>
<gene>
    <name evidence="1" type="ORF">FRX31_009374</name>
</gene>
<dbReference type="InterPro" id="IPR046342">
    <property type="entry name" value="CBS_dom_sf"/>
</dbReference>
<reference evidence="1 2" key="1">
    <citation type="submission" date="2020-06" db="EMBL/GenBank/DDBJ databases">
        <title>Transcriptomic and genomic resources for Thalictrum thalictroides and T. hernandezii: Facilitating candidate gene discovery in an emerging model plant lineage.</title>
        <authorList>
            <person name="Arias T."/>
            <person name="Riano-Pachon D.M."/>
            <person name="Di Stilio V.S."/>
        </authorList>
    </citation>
    <scope>NUCLEOTIDE SEQUENCE [LARGE SCALE GENOMIC DNA]</scope>
    <source>
        <strain evidence="2">cv. WT478/WT964</strain>
        <tissue evidence="1">Leaves</tissue>
    </source>
</reference>